<dbReference type="OrthoDB" id="10251371at2759"/>
<feature type="compositionally biased region" description="Low complexity" evidence="10">
    <location>
        <begin position="372"/>
        <end position="386"/>
    </location>
</feature>
<dbReference type="Gene3D" id="1.20.58.70">
    <property type="match status" value="1"/>
</dbReference>
<dbReference type="PROSITE" id="PS00914">
    <property type="entry name" value="SYNTAXIN"/>
    <property type="match status" value="1"/>
</dbReference>
<feature type="region of interest" description="Disordered" evidence="10">
    <location>
        <begin position="372"/>
        <end position="451"/>
    </location>
</feature>
<dbReference type="GO" id="GO:0031201">
    <property type="term" value="C:SNARE complex"/>
    <property type="evidence" value="ECO:0007669"/>
    <property type="project" value="TreeGrafter"/>
</dbReference>
<dbReference type="RefSeq" id="XP_019029032.1">
    <property type="nucleotide sequence ID" value="XM_019178938.1"/>
</dbReference>
<evidence type="ECO:0000256" key="1">
    <source>
        <dbReference type="ARBA" id="ARBA00004409"/>
    </source>
</evidence>
<keyword evidence="9 11" id="KW-0472">Membrane</keyword>
<evidence type="ECO:0000256" key="11">
    <source>
        <dbReference type="SAM" id="Phobius"/>
    </source>
</evidence>
<keyword evidence="8" id="KW-0175">Coiled coil</keyword>
<evidence type="ECO:0000259" key="12">
    <source>
        <dbReference type="PROSITE" id="PS50192"/>
    </source>
</evidence>
<evidence type="ECO:0000256" key="9">
    <source>
        <dbReference type="ARBA" id="ARBA00023136"/>
    </source>
</evidence>
<dbReference type="PANTHER" id="PTHR19957:SF83">
    <property type="entry name" value="SYNTAXIN-16"/>
    <property type="match status" value="1"/>
</dbReference>
<comment type="caution">
    <text evidence="13">The sequence shown here is derived from an EMBL/GenBank/DDBJ whole genome shotgun (WGS) entry which is preliminary data.</text>
</comment>
<evidence type="ECO:0000256" key="10">
    <source>
        <dbReference type="SAM" id="MobiDB-lite"/>
    </source>
</evidence>
<dbReference type="Proteomes" id="UP000094819">
    <property type="component" value="Unassembled WGS sequence"/>
</dbReference>
<sequence length="451" mass="49243">MSNPYLPLSPSNSAAPTTPYSITPGPYATASSSQEPTTRSRTLFYLSVRDSNPFSETSGRNASKRAERQYGQHISLDDGEEEEGLIGGREGHTEVGMKGLPPKWVDISEEVEEILARAKLKIAALDKLHAKHVLPGFTDRSAEEREIERQTVDITKDFRRCTSLTGSVRPSQGAPRVQVLTAKNVQRGLAQKVQELSGQFRKKQRVYMQKLQGHAIKNKDLMVASGAITLKGSDVLDELQEDEQAVGACVVHGPWLIRIQSQSQLQSQSKSQAAISIDIDQRSSEISQIASSISELAELFRDLGNMVVEQGTILDSVEYNVLQANQQITEGLGELKVAQKYQARTGRRKCIFFLILCIFALILILIYKPHSDSSSTPSPTASASGSRGMTFPSPSSGTVDAGDGYTEGEGDDEMEGIVLPSGVERVSRGAASPTLARRSRDRAKRPIEQLD</sequence>
<proteinExistence type="inferred from homology"/>
<dbReference type="GeneID" id="30196124"/>
<dbReference type="GO" id="GO:0000149">
    <property type="term" value="F:SNARE binding"/>
    <property type="evidence" value="ECO:0007669"/>
    <property type="project" value="TreeGrafter"/>
</dbReference>
<keyword evidence="5" id="KW-0653">Protein transport</keyword>
<dbReference type="SMART" id="SM00397">
    <property type="entry name" value="t_SNARE"/>
    <property type="match status" value="1"/>
</dbReference>
<dbReference type="AlphaFoldDB" id="A0A1E3IGG8"/>
<keyword evidence="6 11" id="KW-1133">Transmembrane helix</keyword>
<keyword evidence="3" id="KW-0813">Transport</keyword>
<feature type="compositionally biased region" description="Acidic residues" evidence="10">
    <location>
        <begin position="406"/>
        <end position="415"/>
    </location>
</feature>
<dbReference type="Pfam" id="PF05739">
    <property type="entry name" value="SNARE"/>
    <property type="match status" value="1"/>
</dbReference>
<dbReference type="SUPFAM" id="SSF47661">
    <property type="entry name" value="t-snare proteins"/>
    <property type="match status" value="1"/>
</dbReference>
<dbReference type="GO" id="GO:0006886">
    <property type="term" value="P:intracellular protein transport"/>
    <property type="evidence" value="ECO:0007669"/>
    <property type="project" value="InterPro"/>
</dbReference>
<dbReference type="PANTHER" id="PTHR19957">
    <property type="entry name" value="SYNTAXIN"/>
    <property type="match status" value="1"/>
</dbReference>
<dbReference type="InterPro" id="IPR045242">
    <property type="entry name" value="Syntaxin"/>
</dbReference>
<gene>
    <name evidence="13" type="ORF">L198_06913</name>
</gene>
<dbReference type="CDD" id="cd15845">
    <property type="entry name" value="SNARE_syntaxin16"/>
    <property type="match status" value="1"/>
</dbReference>
<evidence type="ECO:0000256" key="8">
    <source>
        <dbReference type="ARBA" id="ARBA00023054"/>
    </source>
</evidence>
<evidence type="ECO:0000256" key="3">
    <source>
        <dbReference type="ARBA" id="ARBA00022448"/>
    </source>
</evidence>
<dbReference type="GO" id="GO:0000139">
    <property type="term" value="C:Golgi membrane"/>
    <property type="evidence" value="ECO:0007669"/>
    <property type="project" value="UniProtKB-SubCell"/>
</dbReference>
<keyword evidence="7" id="KW-0333">Golgi apparatus</keyword>
<accession>A0A1E3IGG8</accession>
<evidence type="ECO:0000256" key="2">
    <source>
        <dbReference type="ARBA" id="ARBA00009063"/>
    </source>
</evidence>
<evidence type="ECO:0000256" key="5">
    <source>
        <dbReference type="ARBA" id="ARBA00022927"/>
    </source>
</evidence>
<dbReference type="EMBL" id="AWGH01000027">
    <property type="protein sequence ID" value="ODN87689.1"/>
    <property type="molecule type" value="Genomic_DNA"/>
</dbReference>
<dbReference type="InterPro" id="IPR010989">
    <property type="entry name" value="SNARE"/>
</dbReference>
<dbReference type="PROSITE" id="PS50192">
    <property type="entry name" value="T_SNARE"/>
    <property type="match status" value="1"/>
</dbReference>
<feature type="domain" description="T-SNARE coiled-coil homology" evidence="12">
    <location>
        <begin position="276"/>
        <end position="338"/>
    </location>
</feature>
<comment type="similarity">
    <text evidence="2">Belongs to the syntaxin family.</text>
</comment>
<name>A0A1E3IGG8_9TREE</name>
<organism evidence="13 14">
    <name type="scientific">Cryptococcus wingfieldii CBS 7118</name>
    <dbReference type="NCBI Taxonomy" id="1295528"/>
    <lineage>
        <taxon>Eukaryota</taxon>
        <taxon>Fungi</taxon>
        <taxon>Dikarya</taxon>
        <taxon>Basidiomycota</taxon>
        <taxon>Agaricomycotina</taxon>
        <taxon>Tremellomycetes</taxon>
        <taxon>Tremellales</taxon>
        <taxon>Cryptococcaceae</taxon>
        <taxon>Cryptococcus</taxon>
    </lineage>
</organism>
<evidence type="ECO:0000256" key="4">
    <source>
        <dbReference type="ARBA" id="ARBA00022692"/>
    </source>
</evidence>
<feature type="compositionally biased region" description="Polar residues" evidence="10">
    <location>
        <begin position="29"/>
        <end position="40"/>
    </location>
</feature>
<dbReference type="InterPro" id="IPR000727">
    <property type="entry name" value="T_SNARE_dom"/>
</dbReference>
<feature type="compositionally biased region" description="Low complexity" evidence="10">
    <location>
        <begin position="1"/>
        <end position="21"/>
    </location>
</feature>
<feature type="region of interest" description="Disordered" evidence="10">
    <location>
        <begin position="1"/>
        <end position="40"/>
    </location>
</feature>
<keyword evidence="4 11" id="KW-0812">Transmembrane</keyword>
<evidence type="ECO:0000256" key="7">
    <source>
        <dbReference type="ARBA" id="ARBA00023034"/>
    </source>
</evidence>
<dbReference type="GO" id="GO:0006906">
    <property type="term" value="P:vesicle fusion"/>
    <property type="evidence" value="ECO:0007669"/>
    <property type="project" value="TreeGrafter"/>
</dbReference>
<protein>
    <submittedName>
        <fullName evidence="13">Syntaxin 16</fullName>
    </submittedName>
</protein>
<feature type="transmembrane region" description="Helical" evidence="11">
    <location>
        <begin position="350"/>
        <end position="367"/>
    </location>
</feature>
<dbReference type="GO" id="GO:0048278">
    <property type="term" value="P:vesicle docking"/>
    <property type="evidence" value="ECO:0007669"/>
    <property type="project" value="TreeGrafter"/>
</dbReference>
<evidence type="ECO:0000313" key="14">
    <source>
        <dbReference type="Proteomes" id="UP000094819"/>
    </source>
</evidence>
<dbReference type="InterPro" id="IPR006012">
    <property type="entry name" value="Syntaxin/epimorphin_CS"/>
</dbReference>
<evidence type="ECO:0000313" key="13">
    <source>
        <dbReference type="EMBL" id="ODN87689.1"/>
    </source>
</evidence>
<reference evidence="13 14" key="1">
    <citation type="submission" date="2016-06" db="EMBL/GenBank/DDBJ databases">
        <title>Evolution of pathogenesis and genome organization in the Tremellales.</title>
        <authorList>
            <person name="Cuomo C."/>
            <person name="Litvintseva A."/>
            <person name="Heitman J."/>
            <person name="Chen Y."/>
            <person name="Sun S."/>
            <person name="Springer D."/>
            <person name="Dromer F."/>
            <person name="Young S."/>
            <person name="Zeng Q."/>
            <person name="Chapman S."/>
            <person name="Gujja S."/>
            <person name="Saif S."/>
            <person name="Birren B."/>
        </authorList>
    </citation>
    <scope>NUCLEOTIDE SEQUENCE [LARGE SCALE GENOMIC DNA]</scope>
    <source>
        <strain evidence="13 14">CBS 7118</strain>
    </source>
</reference>
<comment type="subcellular location">
    <subcellularLocation>
        <location evidence="1">Golgi apparatus membrane</location>
        <topology evidence="1">Single-pass type IV membrane protein</topology>
    </subcellularLocation>
</comment>
<feature type="region of interest" description="Disordered" evidence="10">
    <location>
        <begin position="53"/>
        <end position="85"/>
    </location>
</feature>
<evidence type="ECO:0000256" key="6">
    <source>
        <dbReference type="ARBA" id="ARBA00022989"/>
    </source>
</evidence>
<keyword evidence="14" id="KW-1185">Reference proteome</keyword>
<dbReference type="GO" id="GO:0005484">
    <property type="term" value="F:SNAP receptor activity"/>
    <property type="evidence" value="ECO:0007669"/>
    <property type="project" value="InterPro"/>
</dbReference>